<keyword evidence="2" id="KW-1185">Reference proteome</keyword>
<evidence type="ECO:0008006" key="3">
    <source>
        <dbReference type="Google" id="ProtNLM"/>
    </source>
</evidence>
<evidence type="ECO:0000313" key="2">
    <source>
        <dbReference type="Proteomes" id="UP001387110"/>
    </source>
</evidence>
<organism evidence="1 2">
    <name type="scientific">Exiguobacterium indicum</name>
    <dbReference type="NCBI Taxonomy" id="296995"/>
    <lineage>
        <taxon>Bacteria</taxon>
        <taxon>Bacillati</taxon>
        <taxon>Bacillota</taxon>
        <taxon>Bacilli</taxon>
        <taxon>Bacillales</taxon>
        <taxon>Bacillales Family XII. Incertae Sedis</taxon>
        <taxon>Exiguobacterium</taxon>
    </lineage>
</organism>
<comment type="caution">
    <text evidence="1">The sequence shown here is derived from an EMBL/GenBank/DDBJ whole genome shotgun (WGS) entry which is preliminary data.</text>
</comment>
<gene>
    <name evidence="1" type="ORF">SZL87_00690</name>
</gene>
<reference evidence="1 2" key="1">
    <citation type="submission" date="2023-12" db="EMBL/GenBank/DDBJ databases">
        <authorList>
            <person name="Easwaran N."/>
            <person name="Lazarus H.P.S."/>
        </authorList>
    </citation>
    <scope>NUCLEOTIDE SEQUENCE [LARGE SCALE GENOMIC DNA]</scope>
    <source>
        <strain evidence="1 2">VIT-2023</strain>
    </source>
</reference>
<dbReference type="Proteomes" id="UP001387110">
    <property type="component" value="Unassembled WGS sequence"/>
</dbReference>
<evidence type="ECO:0000313" key="1">
    <source>
        <dbReference type="EMBL" id="MEI4460930.1"/>
    </source>
</evidence>
<dbReference type="InterPro" id="IPR011008">
    <property type="entry name" value="Dimeric_a/b-barrel"/>
</dbReference>
<sequence>MQFLYVGYYDADRMDALSKEEIDTLMSRCDALMNTFNEQIDVLSDWHPGLTTQAFYWQDGVVQKKVEPDRAHGEQIGSLIVFEARDLDHAMELASLHPTTQVAEGESYGWRAEVRPLSGTS</sequence>
<dbReference type="SUPFAM" id="SSF54909">
    <property type="entry name" value="Dimeric alpha+beta barrel"/>
    <property type="match status" value="1"/>
</dbReference>
<dbReference type="RefSeq" id="WP_336448795.1">
    <property type="nucleotide sequence ID" value="NZ_JBAWKY010000001.1"/>
</dbReference>
<proteinExistence type="predicted"/>
<accession>A0ABU8EDZ5</accession>
<dbReference type="EMBL" id="JBAWKY010000001">
    <property type="protein sequence ID" value="MEI4460930.1"/>
    <property type="molecule type" value="Genomic_DNA"/>
</dbReference>
<protein>
    <recommendedName>
        <fullName evidence="3">YCII-related domain-containing protein</fullName>
    </recommendedName>
</protein>
<name>A0ABU8EDZ5_9BACL</name>
<dbReference type="Gene3D" id="3.30.70.1060">
    <property type="entry name" value="Dimeric alpha+beta barrel"/>
    <property type="match status" value="1"/>
</dbReference>